<name>A0A9K3KLR0_9STRA</name>
<dbReference type="AlphaFoldDB" id="A0A9K3KLR0"/>
<sequence length="706" mass="79490">MKNGMKMRLALLSGLTVFWFLEIFVAFTTSWNTTTMEGSSNNQIPPHDKGYYEVKVEQQKQPPDSKTTRTSSPPLDYVKIDLQKSKSAVSAIRNFLQQCPIIPSFQNATRLSKISHKSSFLTSPPACQELIYHPLILKAVRAVLGHADDDERPIWVFAVTRIQRRLSRGQQTMCHRLHSDMEFSHPSCRPLGGATVWLYLDKDTNQCPWEQLQESPLTFFAGSHQLPQTAQQALSEHGCQSPDSRTPFNCSTADLMRKYSQSYPQYNLHRTMGPKELYRGIAWPSSTWHETRDICGRTSMTLEYVSSVECARHLTYIFPGPTAGTLAPLVDLPPLVPINRAARHAEIDSFMALLSTGDINSMDNRTTGALLNRTCLVKPPVGQTFAASSPAKRAPVVAIDSWHFSGKFKNSTRNFMERIGFSLKPTNEQTIRTAFFEYWLGRTRYICSKRGTLAHPPHSEPSIEVCAVIEGRINYAWAFGETGCSSGFFTGANLRQNAVAIMFPGIFHTASPDADFDGEHMCVKIFSLPSAQQQRRSSSHDFYEQWNRVALEATRIAARSLDVNYTLLLENQRTHDVFYVDRGRNRIDTSNANNTLPGVGQKRRRETDFPLHLPGLSRLHVKVVRYRPNEVSKMGPDKYDMIVLVLEGQLNLLTQQRESGKNSTKTTAIPKHEWLVISAGTSHAFQTANSTENETALVLFIEVAPQ</sequence>
<reference evidence="1" key="2">
    <citation type="submission" date="2021-04" db="EMBL/GenBank/DDBJ databases">
        <authorList>
            <person name="Podell S."/>
        </authorList>
    </citation>
    <scope>NUCLEOTIDE SEQUENCE</scope>
    <source>
        <strain evidence="1">Hildebrandi</strain>
    </source>
</reference>
<comment type="caution">
    <text evidence="1">The sequence shown here is derived from an EMBL/GenBank/DDBJ whole genome shotgun (WGS) entry which is preliminary data.</text>
</comment>
<keyword evidence="2" id="KW-1185">Reference proteome</keyword>
<accession>A0A9K3KLR0</accession>
<dbReference type="EMBL" id="JAGRRH010000022">
    <property type="protein sequence ID" value="KAG7345459.1"/>
    <property type="molecule type" value="Genomic_DNA"/>
</dbReference>
<protein>
    <submittedName>
        <fullName evidence="1">Uncharacterized protein</fullName>
    </submittedName>
</protein>
<evidence type="ECO:0000313" key="2">
    <source>
        <dbReference type="Proteomes" id="UP000693970"/>
    </source>
</evidence>
<gene>
    <name evidence="1" type="ORF">IV203_032990</name>
</gene>
<reference evidence="1" key="1">
    <citation type="journal article" date="2021" name="Sci. Rep.">
        <title>Diploid genomic architecture of Nitzschia inconspicua, an elite biomass production diatom.</title>
        <authorList>
            <person name="Oliver A."/>
            <person name="Podell S."/>
            <person name="Pinowska A."/>
            <person name="Traller J.C."/>
            <person name="Smith S.R."/>
            <person name="McClure R."/>
            <person name="Beliaev A."/>
            <person name="Bohutskyi P."/>
            <person name="Hill E.A."/>
            <person name="Rabines A."/>
            <person name="Zheng H."/>
            <person name="Allen L.Z."/>
            <person name="Kuo A."/>
            <person name="Grigoriev I.V."/>
            <person name="Allen A.E."/>
            <person name="Hazlebeck D."/>
            <person name="Allen E.E."/>
        </authorList>
    </citation>
    <scope>NUCLEOTIDE SEQUENCE</scope>
    <source>
        <strain evidence="1">Hildebrandi</strain>
    </source>
</reference>
<organism evidence="1 2">
    <name type="scientific">Nitzschia inconspicua</name>
    <dbReference type="NCBI Taxonomy" id="303405"/>
    <lineage>
        <taxon>Eukaryota</taxon>
        <taxon>Sar</taxon>
        <taxon>Stramenopiles</taxon>
        <taxon>Ochrophyta</taxon>
        <taxon>Bacillariophyta</taxon>
        <taxon>Bacillariophyceae</taxon>
        <taxon>Bacillariophycidae</taxon>
        <taxon>Bacillariales</taxon>
        <taxon>Bacillariaceae</taxon>
        <taxon>Nitzschia</taxon>
    </lineage>
</organism>
<proteinExistence type="predicted"/>
<dbReference type="Proteomes" id="UP000693970">
    <property type="component" value="Unassembled WGS sequence"/>
</dbReference>
<evidence type="ECO:0000313" key="1">
    <source>
        <dbReference type="EMBL" id="KAG7345459.1"/>
    </source>
</evidence>